<keyword evidence="2" id="KW-0547">Nucleotide-binding</keyword>
<evidence type="ECO:0000256" key="2">
    <source>
        <dbReference type="ARBA" id="ARBA00022741"/>
    </source>
</evidence>
<dbReference type="ExpressionAtlas" id="A0A178WHQ1">
    <property type="expression patterns" value="baseline and differential"/>
</dbReference>
<keyword evidence="3" id="KW-0342">GTP-binding</keyword>
<evidence type="ECO:0000259" key="5">
    <source>
        <dbReference type="PROSITE" id="PS51720"/>
    </source>
</evidence>
<name>A0A178WHQ1_ARATH</name>
<reference evidence="7" key="1">
    <citation type="journal article" date="2016" name="Proc. Natl. Acad. Sci. U.S.A.">
        <title>Chromosome-level assembly of Arabidopsis thaliana Ler reveals the extent of translocation and inversion polymorphisms.</title>
        <authorList>
            <person name="Zapata L."/>
            <person name="Ding J."/>
            <person name="Willing E.M."/>
            <person name="Hartwig B."/>
            <person name="Bezdan D."/>
            <person name="Jiao W.B."/>
            <person name="Patel V."/>
            <person name="Velikkakam James G."/>
            <person name="Koornneef M."/>
            <person name="Ossowski S."/>
            <person name="Schneeberger K."/>
        </authorList>
    </citation>
    <scope>NUCLEOTIDE SEQUENCE [LARGE SCALE GENOMIC DNA]</scope>
    <source>
        <strain evidence="7">cv. Landsberg erecta</strain>
    </source>
</reference>
<dbReference type="CDD" id="cd01852">
    <property type="entry name" value="AIG1"/>
    <property type="match status" value="1"/>
</dbReference>
<dbReference type="Proteomes" id="UP000078284">
    <property type="component" value="Chromosome 1"/>
</dbReference>
<dbReference type="PANTHER" id="PTHR10903">
    <property type="entry name" value="GTPASE, IMAP FAMILY MEMBER-RELATED"/>
    <property type="match status" value="1"/>
</dbReference>
<comment type="caution">
    <text evidence="6">The sequence shown here is derived from an EMBL/GenBank/DDBJ whole genome shotgun (WGS) entry which is preliminary data.</text>
</comment>
<dbReference type="InterPro" id="IPR027417">
    <property type="entry name" value="P-loop_NTPase"/>
</dbReference>
<keyword evidence="4" id="KW-0175">Coiled coil</keyword>
<evidence type="ECO:0000256" key="4">
    <source>
        <dbReference type="SAM" id="Coils"/>
    </source>
</evidence>
<dbReference type="FunFam" id="3.40.50.300:FF:000840">
    <property type="entry name" value="Immune-associated nucleotide-binding protein 9"/>
    <property type="match status" value="1"/>
</dbReference>
<dbReference type="Pfam" id="PF04548">
    <property type="entry name" value="AIG1"/>
    <property type="match status" value="1"/>
</dbReference>
<dbReference type="PROSITE" id="PS51720">
    <property type="entry name" value="G_AIG1"/>
    <property type="match status" value="1"/>
</dbReference>
<dbReference type="SUPFAM" id="SSF52540">
    <property type="entry name" value="P-loop containing nucleoside triphosphate hydrolases"/>
    <property type="match status" value="1"/>
</dbReference>
<dbReference type="Gene3D" id="3.40.50.300">
    <property type="entry name" value="P-loop containing nucleotide triphosphate hydrolases"/>
    <property type="match status" value="1"/>
</dbReference>
<accession>A0A178WHQ1</accession>
<dbReference type="Pfam" id="PF14299">
    <property type="entry name" value="PP2"/>
    <property type="match status" value="1"/>
</dbReference>
<organism evidence="6 7">
    <name type="scientific">Arabidopsis thaliana</name>
    <name type="common">Mouse-ear cress</name>
    <dbReference type="NCBI Taxonomy" id="3702"/>
    <lineage>
        <taxon>Eukaryota</taxon>
        <taxon>Viridiplantae</taxon>
        <taxon>Streptophyta</taxon>
        <taxon>Embryophyta</taxon>
        <taxon>Tracheophyta</taxon>
        <taxon>Spermatophyta</taxon>
        <taxon>Magnoliopsida</taxon>
        <taxon>eudicotyledons</taxon>
        <taxon>Gunneridae</taxon>
        <taxon>Pentapetalae</taxon>
        <taxon>rosids</taxon>
        <taxon>malvids</taxon>
        <taxon>Brassicales</taxon>
        <taxon>Brassicaceae</taxon>
        <taxon>Camelineae</taxon>
        <taxon>Arabidopsis</taxon>
    </lineage>
</organism>
<dbReference type="EMBL" id="LUHQ01000001">
    <property type="protein sequence ID" value="OAP17898.1"/>
    <property type="molecule type" value="Genomic_DNA"/>
</dbReference>
<comment type="similarity">
    <text evidence="1">Belongs to the TRAFAC class TrmE-Era-EngA-EngB-Septin-like GTPase superfamily. AIG1/Toc34/Toc159-like paraseptin GTPase family. IAN subfamily.</text>
</comment>
<gene>
    <name evidence="6" type="ordered locus">AXX17_At1g34680</name>
</gene>
<proteinExistence type="inferred from homology"/>
<protein>
    <recommendedName>
        <fullName evidence="5">AIG1-type G domain-containing protein</fullName>
    </recommendedName>
</protein>
<dbReference type="InterPro" id="IPR025886">
    <property type="entry name" value="PP2-like"/>
</dbReference>
<evidence type="ECO:0000256" key="1">
    <source>
        <dbReference type="ARBA" id="ARBA00008535"/>
    </source>
</evidence>
<evidence type="ECO:0000256" key="3">
    <source>
        <dbReference type="ARBA" id="ARBA00023134"/>
    </source>
</evidence>
<sequence length="554" mass="63132">MSELIKNIVLVGRTGNGKSATGNTLLGKEMFESKRQAVGVTKKCKMYRAAIQDGPIINVIDTPGLCDSAILLEELSKEITNCLNMTEEGIHAVLLVLSVKTRVSEEEESTINTLQSIFDSKILDYCIVVFTGGDELEQDNQTLDDFFSAGCPEVLTKALRLCHGRKVVFNNRTTDEEKKAEQITKLLALVADIGEKTGGIPYTYQMHLKIKEEIEKHKEQERAIKAKNLAEAEQAVRLDKIRMDQEMIALAEENRRLKEQEKAVEANNLAEAKLALVKEELRKELEEKMQLMAEENEKRREQERVIESKNLAEAELVREEKIRIDQEMILLAEEMERLKEQERAIERLKEQERAIEANKLVEAKLALVEEALRMEQEKNKQIMADENKRIKEEEQRKIDSKKTHMVYARNLVIAGSHQSEHWSWVPMQYDTSSETIVEAASLVGLCWLDIGGTFNTRELTPWTHYEVVYLLKLIKSATGWEVPVNLKLTLPSGAKPQERSVTLKEYIGKSWVAIPAGEFMTTPENNGEISFSFYEMGRWQEGLVVKGVAIRPKI</sequence>
<evidence type="ECO:0000313" key="6">
    <source>
        <dbReference type="EMBL" id="OAP17898.1"/>
    </source>
</evidence>
<dbReference type="InterPro" id="IPR045058">
    <property type="entry name" value="GIMA/IAN/Toc"/>
</dbReference>
<feature type="coiled-coil region" evidence="4">
    <location>
        <begin position="240"/>
        <end position="403"/>
    </location>
</feature>
<dbReference type="AlphaFoldDB" id="A0A178WHQ1"/>
<evidence type="ECO:0000313" key="7">
    <source>
        <dbReference type="Proteomes" id="UP000078284"/>
    </source>
</evidence>
<dbReference type="PANTHER" id="PTHR10903:SF146">
    <property type="entry name" value="AIG1-LIKE PROTEIN_ 48352-49494-RELATED"/>
    <property type="match status" value="1"/>
</dbReference>
<dbReference type="InterPro" id="IPR006703">
    <property type="entry name" value="G_AIG1"/>
</dbReference>
<feature type="domain" description="AIG1-type G" evidence="5">
    <location>
        <begin position="3"/>
        <end position="211"/>
    </location>
</feature>
<dbReference type="GO" id="GO:0005525">
    <property type="term" value="F:GTP binding"/>
    <property type="evidence" value="ECO:0007669"/>
    <property type="project" value="UniProtKB-KW"/>
</dbReference>